<evidence type="ECO:0000313" key="1">
    <source>
        <dbReference type="EMBL" id="EIM56515.1"/>
    </source>
</evidence>
<evidence type="ECO:0000313" key="2">
    <source>
        <dbReference type="Proteomes" id="UP000005753"/>
    </source>
</evidence>
<proteinExistence type="predicted"/>
<name>I5ARU2_EUBC6</name>
<dbReference type="Pfam" id="PF10719">
    <property type="entry name" value="ComFB"/>
    <property type="match status" value="1"/>
</dbReference>
<dbReference type="STRING" id="633697.EubceDRAFT1_0676"/>
<dbReference type="Proteomes" id="UP000005753">
    <property type="component" value="Chromosome"/>
</dbReference>
<keyword evidence="2" id="KW-1185">Reference proteome</keyword>
<gene>
    <name evidence="1" type="ORF">EubceDRAFT1_0676</name>
</gene>
<organism evidence="1 2">
    <name type="scientific">Eubacterium cellulosolvens (strain ATCC 43171 / JCM 9499 / 6)</name>
    <name type="common">Cillobacterium cellulosolvens</name>
    <dbReference type="NCBI Taxonomy" id="633697"/>
    <lineage>
        <taxon>Bacteria</taxon>
        <taxon>Bacillati</taxon>
        <taxon>Bacillota</taxon>
        <taxon>Clostridia</taxon>
        <taxon>Eubacteriales</taxon>
        <taxon>Eubacteriaceae</taxon>
        <taxon>Eubacterium</taxon>
    </lineage>
</organism>
<dbReference type="EMBL" id="CM001487">
    <property type="protein sequence ID" value="EIM56515.1"/>
    <property type="molecule type" value="Genomic_DNA"/>
</dbReference>
<protein>
    <submittedName>
        <fullName evidence="1">Late competence development protein ComFB</fullName>
    </submittedName>
</protein>
<accession>I5ARU2</accession>
<dbReference type="HOGENOM" id="CLU_1649568_0_0_9"/>
<sequence>MTDSEKISRTTVRVVDESSEIVEISDAIQKRLEASVFGEEQVKDGRKQGYHVVNVMSEVMKRENVLEIMQQLGVCTCQRCQADVLALTLTQTKPKYCVMYDNEKTLLISDYARIHQKEIHAKIMRACIVVQQHPHHHRRDEADSEYTEGRRVMHVGEDLL</sequence>
<dbReference type="eggNOG" id="ENOG503389H">
    <property type="taxonomic scope" value="Bacteria"/>
</dbReference>
<reference evidence="1 2" key="1">
    <citation type="submission" date="2010-08" db="EMBL/GenBank/DDBJ databases">
        <authorList>
            <consortium name="US DOE Joint Genome Institute (JGI-PGF)"/>
            <person name="Lucas S."/>
            <person name="Copeland A."/>
            <person name="Lapidus A."/>
            <person name="Cheng J.-F."/>
            <person name="Bruce D."/>
            <person name="Goodwin L."/>
            <person name="Pitluck S."/>
            <person name="Land M.L."/>
            <person name="Hauser L."/>
            <person name="Chang Y.-J."/>
            <person name="Anderson I.J."/>
            <person name="Johnson E."/>
            <person name="Mulhopadhyay B."/>
            <person name="Kyrpides N."/>
            <person name="Woyke T.J."/>
        </authorList>
    </citation>
    <scope>NUCLEOTIDE SEQUENCE [LARGE SCALE GENOMIC DNA]</scope>
    <source>
        <strain evidence="1 2">6</strain>
    </source>
</reference>
<dbReference type="InterPro" id="IPR019657">
    <property type="entry name" value="ComFB"/>
</dbReference>
<reference evidence="1 2" key="2">
    <citation type="submission" date="2012-02" db="EMBL/GenBank/DDBJ databases">
        <title>Improved High-Quality Draft sequence of Eubacterium cellulosolvens 6.</title>
        <authorList>
            <consortium name="US DOE Joint Genome Institute"/>
            <person name="Lucas S."/>
            <person name="Han J."/>
            <person name="Lapidus A."/>
            <person name="Cheng J.-F."/>
            <person name="Goodwin L."/>
            <person name="Pitluck S."/>
            <person name="Peters L."/>
            <person name="Mikhailova N."/>
            <person name="Gu W."/>
            <person name="Detter J.C."/>
            <person name="Han C."/>
            <person name="Tapia R."/>
            <person name="Land M."/>
            <person name="Hauser L."/>
            <person name="Kyrpides N."/>
            <person name="Ivanova N."/>
            <person name="Pagani I."/>
            <person name="Johnson E."/>
            <person name="Mukhopadhyay B."/>
            <person name="Anderson I."/>
            <person name="Woyke T."/>
        </authorList>
    </citation>
    <scope>NUCLEOTIDE SEQUENCE [LARGE SCALE GENOMIC DNA]</scope>
    <source>
        <strain evidence="1 2">6</strain>
    </source>
</reference>
<dbReference type="OrthoDB" id="5616024at2"/>
<dbReference type="AlphaFoldDB" id="I5ARU2"/>